<protein>
    <submittedName>
        <fullName evidence="1">Uncharacterized protein</fullName>
    </submittedName>
</protein>
<organism evidence="1 2">
    <name type="scientific">Dovyalis caffra</name>
    <dbReference type="NCBI Taxonomy" id="77055"/>
    <lineage>
        <taxon>Eukaryota</taxon>
        <taxon>Viridiplantae</taxon>
        <taxon>Streptophyta</taxon>
        <taxon>Embryophyta</taxon>
        <taxon>Tracheophyta</taxon>
        <taxon>Spermatophyta</taxon>
        <taxon>Magnoliopsida</taxon>
        <taxon>eudicotyledons</taxon>
        <taxon>Gunneridae</taxon>
        <taxon>Pentapetalae</taxon>
        <taxon>rosids</taxon>
        <taxon>fabids</taxon>
        <taxon>Malpighiales</taxon>
        <taxon>Salicaceae</taxon>
        <taxon>Flacourtieae</taxon>
        <taxon>Dovyalis</taxon>
    </lineage>
</organism>
<gene>
    <name evidence="1" type="ORF">DCAF_LOCUS20019</name>
</gene>
<reference evidence="1 2" key="1">
    <citation type="submission" date="2024-01" db="EMBL/GenBank/DDBJ databases">
        <authorList>
            <person name="Waweru B."/>
        </authorList>
    </citation>
    <scope>NUCLEOTIDE SEQUENCE [LARGE SCALE GENOMIC DNA]</scope>
</reference>
<evidence type="ECO:0000313" key="2">
    <source>
        <dbReference type="Proteomes" id="UP001314170"/>
    </source>
</evidence>
<dbReference type="Proteomes" id="UP001314170">
    <property type="component" value="Unassembled WGS sequence"/>
</dbReference>
<keyword evidence="2" id="KW-1185">Reference proteome</keyword>
<dbReference type="EMBL" id="CAWUPB010001173">
    <property type="protein sequence ID" value="CAK7347335.1"/>
    <property type="molecule type" value="Genomic_DNA"/>
</dbReference>
<proteinExistence type="predicted"/>
<comment type="caution">
    <text evidence="1">The sequence shown here is derived from an EMBL/GenBank/DDBJ whole genome shotgun (WGS) entry which is preliminary data.</text>
</comment>
<accession>A0AAV1S7T0</accession>
<name>A0AAV1S7T0_9ROSI</name>
<dbReference type="AlphaFoldDB" id="A0AAV1S7T0"/>
<sequence length="115" mass="13033">MPLSKTQPCSPSPSDRVMHLCTFFHTLAMFLQRLEQLPQDMEEGVGDGSILYLLRTGFTRREELFEIISHPIFMNLSSTSVSNLVLCGHVEVGYELGLDWLYSICSGLVELKEHN</sequence>
<evidence type="ECO:0000313" key="1">
    <source>
        <dbReference type="EMBL" id="CAK7347335.1"/>
    </source>
</evidence>